<dbReference type="InterPro" id="IPR053932">
    <property type="entry name" value="GeBP-like_DBD"/>
</dbReference>
<name>A0A1Q3DDL5_CEPFO</name>
<sequence length="393" mass="44229">MASQQHDAVFDQSLDEDDEESSQSQDEDDLELNDDVLLPNDDALMEDEEDEELEEEEDLNSPSTSSPIIVTPSVTVALPAATPSATAVTVASIPNGNNSESTPDLKRPRIETTLIVHEERKPAPAPFDESRRLFQRLWTDEDEIELLQGFLDYTATRGGTSGTHHHHHHNDTALFYDQIKSKLQLDFNKNQLVEKLRRLKKKFRNVLNRIGSGKEFAFKSAHDQATFEISRKIWGNSGGRGSVDDTVLDDEEVNVSVNPNFSNFEVKSEYFATDKKLTPTPATSRSRKRSRPSKSGVKTEDNVAINAGNNESIGVGGNVIEETVRSCLSPIFKELLSGGSSRFWSWRCIQSGWCWCRTRLRLHWRNCGPWEGDWLMMNVDFDLSPPSCSFCCT</sequence>
<dbReference type="Pfam" id="PF04504">
    <property type="entry name" value="GeBP-like_DBD"/>
    <property type="match status" value="1"/>
</dbReference>
<dbReference type="PANTHER" id="PTHR31662">
    <property type="entry name" value="BNAANNG10740D PROTEIN-RELATED"/>
    <property type="match status" value="1"/>
</dbReference>
<dbReference type="Proteomes" id="UP000187406">
    <property type="component" value="Unassembled WGS sequence"/>
</dbReference>
<dbReference type="PANTHER" id="PTHR31662:SF1">
    <property type="entry name" value="OS01G0249900 PROTEIN"/>
    <property type="match status" value="1"/>
</dbReference>
<dbReference type="FunCoup" id="A0A1Q3DDL5">
    <property type="interactions" value="1894"/>
</dbReference>
<gene>
    <name evidence="4" type="ORF">CFOL_v3_33832</name>
</gene>
<evidence type="ECO:0000313" key="5">
    <source>
        <dbReference type="Proteomes" id="UP000187406"/>
    </source>
</evidence>
<evidence type="ECO:0000259" key="3">
    <source>
        <dbReference type="Pfam" id="PF04504"/>
    </source>
</evidence>
<evidence type="ECO:0000256" key="1">
    <source>
        <dbReference type="ARBA" id="ARBA00010820"/>
    </source>
</evidence>
<feature type="region of interest" description="Disordered" evidence="2">
    <location>
        <begin position="1"/>
        <end position="67"/>
    </location>
</feature>
<evidence type="ECO:0000256" key="2">
    <source>
        <dbReference type="SAM" id="MobiDB-lite"/>
    </source>
</evidence>
<accession>A0A1Q3DDL5</accession>
<dbReference type="AlphaFoldDB" id="A0A1Q3DDL5"/>
<dbReference type="InParanoid" id="A0A1Q3DDL5"/>
<dbReference type="OrthoDB" id="669440at2759"/>
<comment type="similarity">
    <text evidence="1">Belongs to the GeBP family.</text>
</comment>
<dbReference type="InterPro" id="IPR007592">
    <property type="entry name" value="GEBP"/>
</dbReference>
<dbReference type="EMBL" id="BDDD01006241">
    <property type="protein sequence ID" value="GAV90423.1"/>
    <property type="molecule type" value="Genomic_DNA"/>
</dbReference>
<feature type="domain" description="Glabrous enhancer-binding protein-like DBD" evidence="3">
    <location>
        <begin position="134"/>
        <end position="235"/>
    </location>
</feature>
<keyword evidence="5" id="KW-1185">Reference proteome</keyword>
<dbReference type="STRING" id="3775.A0A1Q3DDL5"/>
<protein>
    <submittedName>
        <fullName evidence="4">DUF573 domain-containing protein</fullName>
    </submittedName>
</protein>
<comment type="caution">
    <text evidence="4">The sequence shown here is derived from an EMBL/GenBank/DDBJ whole genome shotgun (WGS) entry which is preliminary data.</text>
</comment>
<reference evidence="5" key="1">
    <citation type="submission" date="2016-04" db="EMBL/GenBank/DDBJ databases">
        <title>Cephalotus genome sequencing.</title>
        <authorList>
            <person name="Fukushima K."/>
            <person name="Hasebe M."/>
            <person name="Fang X."/>
        </authorList>
    </citation>
    <scope>NUCLEOTIDE SEQUENCE [LARGE SCALE GENOMIC DNA]</scope>
    <source>
        <strain evidence="5">cv. St1</strain>
    </source>
</reference>
<feature type="compositionally biased region" description="Acidic residues" evidence="2">
    <location>
        <begin position="43"/>
        <end position="59"/>
    </location>
</feature>
<evidence type="ECO:0000313" key="4">
    <source>
        <dbReference type="EMBL" id="GAV90423.1"/>
    </source>
</evidence>
<dbReference type="GO" id="GO:0006355">
    <property type="term" value="P:regulation of DNA-templated transcription"/>
    <property type="evidence" value="ECO:0007669"/>
    <property type="project" value="InterPro"/>
</dbReference>
<proteinExistence type="inferred from homology"/>
<dbReference type="GO" id="GO:0005634">
    <property type="term" value="C:nucleus"/>
    <property type="evidence" value="ECO:0007669"/>
    <property type="project" value="TreeGrafter"/>
</dbReference>
<feature type="region of interest" description="Disordered" evidence="2">
    <location>
        <begin position="277"/>
        <end position="300"/>
    </location>
</feature>
<feature type="compositionally biased region" description="Acidic residues" evidence="2">
    <location>
        <begin position="13"/>
        <end position="34"/>
    </location>
</feature>
<organism evidence="4 5">
    <name type="scientific">Cephalotus follicularis</name>
    <name type="common">Albany pitcher plant</name>
    <dbReference type="NCBI Taxonomy" id="3775"/>
    <lineage>
        <taxon>Eukaryota</taxon>
        <taxon>Viridiplantae</taxon>
        <taxon>Streptophyta</taxon>
        <taxon>Embryophyta</taxon>
        <taxon>Tracheophyta</taxon>
        <taxon>Spermatophyta</taxon>
        <taxon>Magnoliopsida</taxon>
        <taxon>eudicotyledons</taxon>
        <taxon>Gunneridae</taxon>
        <taxon>Pentapetalae</taxon>
        <taxon>rosids</taxon>
        <taxon>fabids</taxon>
        <taxon>Oxalidales</taxon>
        <taxon>Cephalotaceae</taxon>
        <taxon>Cephalotus</taxon>
    </lineage>
</organism>